<dbReference type="Gene3D" id="1.10.10.10">
    <property type="entry name" value="Winged helix-like DNA-binding domain superfamily/Winged helix DNA-binding domain"/>
    <property type="match status" value="1"/>
</dbReference>
<dbReference type="InterPro" id="IPR036388">
    <property type="entry name" value="WH-like_DNA-bd_sf"/>
</dbReference>
<dbReference type="SUPFAM" id="SSF46785">
    <property type="entry name" value="Winged helix' DNA-binding domain"/>
    <property type="match status" value="1"/>
</dbReference>
<evidence type="ECO:0000313" key="3">
    <source>
        <dbReference type="Proteomes" id="UP000190229"/>
    </source>
</evidence>
<dbReference type="PROSITE" id="PS51197">
    <property type="entry name" value="HTH_RRF2_2"/>
    <property type="match status" value="1"/>
</dbReference>
<organism evidence="2 3">
    <name type="scientific">Ferroacidibacillus organovorans</name>
    <dbReference type="NCBI Taxonomy" id="1765683"/>
    <lineage>
        <taxon>Bacteria</taxon>
        <taxon>Bacillati</taxon>
        <taxon>Bacillota</taxon>
        <taxon>Bacilli</taxon>
        <taxon>Bacillales</taxon>
        <taxon>Alicyclobacillaceae</taxon>
        <taxon>Ferroacidibacillus</taxon>
    </lineage>
</organism>
<gene>
    <name evidence="2" type="ORF">B2M26_09235</name>
</gene>
<dbReference type="Proteomes" id="UP000190229">
    <property type="component" value="Unassembled WGS sequence"/>
</dbReference>
<sequence>MKVSMRTEYGLRAIVTLCDMSDRSGRAVPLREIASFEEIPEAFLDQIFGTLRKEGIVQSVRGASGGYRLAKPAEEISMGQLIQILEGNLAPMACVGDVDAVAEEFCVKASRCHTRSVWLRLYESISMALNKISLAEIVRLESVPAGYSNRMSVDSPATTDALSASH</sequence>
<dbReference type="GO" id="GO:0005829">
    <property type="term" value="C:cytosol"/>
    <property type="evidence" value="ECO:0007669"/>
    <property type="project" value="TreeGrafter"/>
</dbReference>
<dbReference type="AlphaFoldDB" id="A0A1V4ES78"/>
<reference evidence="2 3" key="1">
    <citation type="submission" date="2017-02" db="EMBL/GenBank/DDBJ databases">
        <title>Draft genome of Acidibacillus ferrooxidans Huett2.</title>
        <authorList>
            <person name="Schopf S."/>
        </authorList>
    </citation>
    <scope>NUCLEOTIDE SEQUENCE [LARGE SCALE GENOMIC DNA]</scope>
    <source>
        <strain evidence="2 3">Huett2</strain>
    </source>
</reference>
<name>A0A1V4ES78_9BACL</name>
<dbReference type="EMBL" id="MWPS01000026">
    <property type="protein sequence ID" value="OPG15789.1"/>
    <property type="molecule type" value="Genomic_DNA"/>
</dbReference>
<evidence type="ECO:0000313" key="2">
    <source>
        <dbReference type="EMBL" id="OPG15789.1"/>
    </source>
</evidence>
<dbReference type="PANTHER" id="PTHR33221:SF5">
    <property type="entry name" value="HTH-TYPE TRANSCRIPTIONAL REGULATOR ISCR"/>
    <property type="match status" value="1"/>
</dbReference>
<dbReference type="PROSITE" id="PS01332">
    <property type="entry name" value="HTH_RRF2_1"/>
    <property type="match status" value="1"/>
</dbReference>
<dbReference type="PANTHER" id="PTHR33221">
    <property type="entry name" value="WINGED HELIX-TURN-HELIX TRANSCRIPTIONAL REGULATOR, RRF2 FAMILY"/>
    <property type="match status" value="1"/>
</dbReference>
<keyword evidence="1" id="KW-0238">DNA-binding</keyword>
<dbReference type="NCBIfam" id="TIGR00738">
    <property type="entry name" value="rrf2_super"/>
    <property type="match status" value="1"/>
</dbReference>
<keyword evidence="3" id="KW-1185">Reference proteome</keyword>
<dbReference type="InterPro" id="IPR000944">
    <property type="entry name" value="Tscrpt_reg_Rrf2"/>
</dbReference>
<accession>A0A1V4ES78</accession>
<protein>
    <recommendedName>
        <fullName evidence="4">Rrf2 family transcriptional regulator</fullName>
    </recommendedName>
</protein>
<evidence type="ECO:0000256" key="1">
    <source>
        <dbReference type="ARBA" id="ARBA00023125"/>
    </source>
</evidence>
<dbReference type="RefSeq" id="WP_079290834.1">
    <property type="nucleotide sequence ID" value="NZ_MWPS01000026.1"/>
</dbReference>
<dbReference type="GO" id="GO:0003700">
    <property type="term" value="F:DNA-binding transcription factor activity"/>
    <property type="evidence" value="ECO:0007669"/>
    <property type="project" value="TreeGrafter"/>
</dbReference>
<comment type="caution">
    <text evidence="2">The sequence shown here is derived from an EMBL/GenBank/DDBJ whole genome shotgun (WGS) entry which is preliminary data.</text>
</comment>
<dbReference type="GO" id="GO:0003677">
    <property type="term" value="F:DNA binding"/>
    <property type="evidence" value="ECO:0007669"/>
    <property type="project" value="UniProtKB-KW"/>
</dbReference>
<dbReference type="InterPro" id="IPR036390">
    <property type="entry name" value="WH_DNA-bd_sf"/>
</dbReference>
<dbReference type="InterPro" id="IPR030489">
    <property type="entry name" value="TR_Rrf2-type_CS"/>
</dbReference>
<dbReference type="Pfam" id="PF02082">
    <property type="entry name" value="Rrf2"/>
    <property type="match status" value="1"/>
</dbReference>
<proteinExistence type="predicted"/>
<evidence type="ECO:0008006" key="4">
    <source>
        <dbReference type="Google" id="ProtNLM"/>
    </source>
</evidence>